<proteinExistence type="inferred from homology"/>
<accession>A0A1Y2FZ08</accession>
<dbReference type="OrthoDB" id="538640at2759"/>
<dbReference type="InParanoid" id="A0A1Y2FZ08"/>
<dbReference type="STRING" id="106004.A0A1Y2FZ08"/>
<dbReference type="EMBL" id="MCGR01000006">
    <property type="protein sequence ID" value="ORY89314.1"/>
    <property type="molecule type" value="Genomic_DNA"/>
</dbReference>
<dbReference type="InterPro" id="IPR003789">
    <property type="entry name" value="Asn/Gln_tRNA_amidoTrase-B-like"/>
</dbReference>
<dbReference type="Gene3D" id="1.10.1510.10">
    <property type="entry name" value="Uncharacterised protein YqeY/AIM41 PF09424, N-terminal domain"/>
    <property type="match status" value="1"/>
</dbReference>
<comment type="similarity">
    <text evidence="1">Belongs to the AIM41 family.</text>
</comment>
<dbReference type="Pfam" id="PF09424">
    <property type="entry name" value="YqeY"/>
    <property type="match status" value="1"/>
</dbReference>
<gene>
    <name evidence="1" type="primary">AIM41</name>
    <name evidence="2" type="ORF">BCR35DRAFT_350317</name>
</gene>
<dbReference type="InterPro" id="IPR023168">
    <property type="entry name" value="GatB_Yqey_C_2"/>
</dbReference>
<dbReference type="PANTHER" id="PTHR28055:SF1">
    <property type="entry name" value="ALTERED INHERITANCE OF MITOCHONDRIA PROTEIN 41, MITOCHONDRIAL"/>
    <property type="match status" value="1"/>
</dbReference>
<dbReference type="InterPro" id="IPR019004">
    <property type="entry name" value="YqeY/Aim41"/>
</dbReference>
<dbReference type="AlphaFoldDB" id="A0A1Y2FZ08"/>
<dbReference type="GO" id="GO:0005739">
    <property type="term" value="C:mitochondrion"/>
    <property type="evidence" value="ECO:0007669"/>
    <property type="project" value="UniProtKB-SubCell"/>
</dbReference>
<reference evidence="2 3" key="1">
    <citation type="submission" date="2016-07" db="EMBL/GenBank/DDBJ databases">
        <title>Pervasive Adenine N6-methylation of Active Genes in Fungi.</title>
        <authorList>
            <consortium name="DOE Joint Genome Institute"/>
            <person name="Mondo S.J."/>
            <person name="Dannebaum R.O."/>
            <person name="Kuo R.C."/>
            <person name="Labutti K."/>
            <person name="Haridas S."/>
            <person name="Kuo A."/>
            <person name="Salamov A."/>
            <person name="Ahrendt S.R."/>
            <person name="Lipzen A."/>
            <person name="Sullivan W."/>
            <person name="Andreopoulos W.B."/>
            <person name="Clum A."/>
            <person name="Lindquist E."/>
            <person name="Daum C."/>
            <person name="Ramamoorthy G.K."/>
            <person name="Gryganskyi A."/>
            <person name="Culley D."/>
            <person name="Magnuson J.K."/>
            <person name="James T.Y."/>
            <person name="O'Malley M.A."/>
            <person name="Stajich J.E."/>
            <person name="Spatafora J.W."/>
            <person name="Visel A."/>
            <person name="Grigoriev I.V."/>
        </authorList>
    </citation>
    <scope>NUCLEOTIDE SEQUENCE [LARGE SCALE GENOMIC DNA]</scope>
    <source>
        <strain evidence="2 3">62-1032</strain>
    </source>
</reference>
<comment type="subcellular location">
    <subcellularLocation>
        <location evidence="1">Mitochondrion</location>
    </subcellularLocation>
</comment>
<dbReference type="Gene3D" id="1.10.10.410">
    <property type="match status" value="1"/>
</dbReference>
<evidence type="ECO:0000313" key="3">
    <source>
        <dbReference type="Proteomes" id="UP000193467"/>
    </source>
</evidence>
<organism evidence="2 3">
    <name type="scientific">Leucosporidium creatinivorum</name>
    <dbReference type="NCBI Taxonomy" id="106004"/>
    <lineage>
        <taxon>Eukaryota</taxon>
        <taxon>Fungi</taxon>
        <taxon>Dikarya</taxon>
        <taxon>Basidiomycota</taxon>
        <taxon>Pucciniomycotina</taxon>
        <taxon>Microbotryomycetes</taxon>
        <taxon>Leucosporidiales</taxon>
        <taxon>Leucosporidium</taxon>
    </lineage>
</organism>
<dbReference type="InterPro" id="IPR042184">
    <property type="entry name" value="YqeY/Aim41_N"/>
</dbReference>
<name>A0A1Y2FZ08_9BASI</name>
<evidence type="ECO:0000256" key="1">
    <source>
        <dbReference type="RuleBase" id="RU365099"/>
    </source>
</evidence>
<keyword evidence="3" id="KW-1185">Reference proteome</keyword>
<evidence type="ECO:0000313" key="2">
    <source>
        <dbReference type="EMBL" id="ORY89314.1"/>
    </source>
</evidence>
<protein>
    <recommendedName>
        <fullName evidence="1">Altered inheritance of mitochondria protein 41</fullName>
    </recommendedName>
</protein>
<dbReference type="Proteomes" id="UP000193467">
    <property type="component" value="Unassembled WGS sequence"/>
</dbReference>
<dbReference type="GO" id="GO:0016884">
    <property type="term" value="F:carbon-nitrogen ligase activity, with glutamine as amido-N-donor"/>
    <property type="evidence" value="ECO:0007669"/>
    <property type="project" value="UniProtKB-UniRule"/>
</dbReference>
<sequence>MFRFAPSLRIATRPATALRLSSTAAAPDPLVVSLRAALKEHMKARAGDKVSVIKSVLSDIQNLQHTASPPPPSKILNKAITARLDAASTFSSATPPRADLAEQYRAEAAVLQAFVPEKAAGMGAEELAEAVQKVVKELGLEKVTGKEMGKVVKAVLEAVAGKAGGKEVSEAVKKLL</sequence>
<keyword evidence="1" id="KW-0496">Mitochondrion</keyword>
<dbReference type="SUPFAM" id="SSF89095">
    <property type="entry name" value="GatB/YqeY motif"/>
    <property type="match status" value="1"/>
</dbReference>
<dbReference type="PANTHER" id="PTHR28055">
    <property type="entry name" value="ALTERED INHERITANCE OF MITOCHONDRIA PROTEIN 41, MITOCHONDRIAL"/>
    <property type="match status" value="1"/>
</dbReference>
<comment type="caution">
    <text evidence="2">The sequence shown here is derived from an EMBL/GenBank/DDBJ whole genome shotgun (WGS) entry which is preliminary data.</text>
</comment>